<name>A0A250FC21_9FLAO</name>
<dbReference type="RefSeq" id="WP_095913446.1">
    <property type="nucleotide sequence ID" value="NZ_CAUUXC010000033.1"/>
</dbReference>
<feature type="domain" description="RiboL-PSP-HEPN" evidence="1">
    <location>
        <begin position="14"/>
        <end position="186"/>
    </location>
</feature>
<evidence type="ECO:0000259" key="1">
    <source>
        <dbReference type="Pfam" id="PF18735"/>
    </source>
</evidence>
<protein>
    <recommendedName>
        <fullName evidence="1">RiboL-PSP-HEPN domain-containing protein</fullName>
    </recommendedName>
</protein>
<proteinExistence type="predicted"/>
<dbReference type="EMBL" id="CP022384">
    <property type="protein sequence ID" value="ATA81536.1"/>
    <property type="molecule type" value="Genomic_DNA"/>
</dbReference>
<evidence type="ECO:0000313" key="3">
    <source>
        <dbReference type="Proteomes" id="UP000217276"/>
    </source>
</evidence>
<evidence type="ECO:0000313" key="2">
    <source>
        <dbReference type="EMBL" id="ATA81536.1"/>
    </source>
</evidence>
<dbReference type="Proteomes" id="UP000217276">
    <property type="component" value="Chromosome"/>
</dbReference>
<keyword evidence="3" id="KW-1185">Reference proteome</keyword>
<dbReference type="InterPro" id="IPR041519">
    <property type="entry name" value="HEPN_RiboL-PSP"/>
</dbReference>
<organism evidence="2 3">
    <name type="scientific">Capnocytophaga leadbetteri</name>
    <dbReference type="NCBI Taxonomy" id="327575"/>
    <lineage>
        <taxon>Bacteria</taxon>
        <taxon>Pseudomonadati</taxon>
        <taxon>Bacteroidota</taxon>
        <taxon>Flavobacteriia</taxon>
        <taxon>Flavobacteriales</taxon>
        <taxon>Flavobacteriaceae</taxon>
        <taxon>Capnocytophaga</taxon>
    </lineage>
</organism>
<dbReference type="AlphaFoldDB" id="A0A250FC21"/>
<sequence>MDENKTSVDILWEEITSIQKILGEAKEGSSLNDYNKTIRKVLLLSCASFFEVEMTKMLKRYVRKVSNNDEKLVNFLEKQAINQKYHTLFRWGEPNNPDGHYGQKKEGINQFTGLFGKKFKDLVENEIENNEEFKNGKACFIEIGHIRNILAHNDFASYLYENKTPEDIFVLYTKAKCFIPKIEELLNMKEDADPTTNN</sequence>
<dbReference type="KEGG" id="clk:CGC53_03830"/>
<gene>
    <name evidence="2" type="ORF">CGC53_03830</name>
</gene>
<reference evidence="3" key="1">
    <citation type="submission" date="2017-06" db="EMBL/GenBank/DDBJ databases">
        <title>Capnocytophaga spp. assemblies.</title>
        <authorList>
            <person name="Gulvik C.A."/>
        </authorList>
    </citation>
    <scope>NUCLEOTIDE SEQUENCE [LARGE SCALE GENOMIC DNA]</scope>
    <source>
        <strain evidence="3">H6253</strain>
    </source>
</reference>
<accession>A0A250FC21</accession>
<dbReference type="Pfam" id="PF18735">
    <property type="entry name" value="HEPN_RiboL-PSP"/>
    <property type="match status" value="1"/>
</dbReference>